<dbReference type="InterPro" id="IPR000515">
    <property type="entry name" value="MetI-like"/>
</dbReference>
<comment type="subcellular location">
    <subcellularLocation>
        <location evidence="1 7">Cell membrane</location>
        <topology evidence="1 7">Multi-pass membrane protein</topology>
    </subcellularLocation>
</comment>
<evidence type="ECO:0000256" key="2">
    <source>
        <dbReference type="ARBA" id="ARBA00022448"/>
    </source>
</evidence>
<dbReference type="Pfam" id="PF00528">
    <property type="entry name" value="BPD_transp_1"/>
    <property type="match status" value="1"/>
</dbReference>
<evidence type="ECO:0000256" key="4">
    <source>
        <dbReference type="ARBA" id="ARBA00022692"/>
    </source>
</evidence>
<gene>
    <name evidence="9" type="ORF">JJN12_00145</name>
</gene>
<accession>A0ABS1IWC3</accession>
<dbReference type="InterPro" id="IPR051393">
    <property type="entry name" value="ABC_transporter_permease"/>
</dbReference>
<dbReference type="CDD" id="cd06261">
    <property type="entry name" value="TM_PBP2"/>
    <property type="match status" value="1"/>
</dbReference>
<evidence type="ECO:0000313" key="9">
    <source>
        <dbReference type="EMBL" id="MBK5896202.1"/>
    </source>
</evidence>
<comment type="similarity">
    <text evidence="7">Belongs to the binding-protein-dependent transport system permease family.</text>
</comment>
<evidence type="ECO:0000256" key="3">
    <source>
        <dbReference type="ARBA" id="ARBA00022475"/>
    </source>
</evidence>
<evidence type="ECO:0000313" key="10">
    <source>
        <dbReference type="Proteomes" id="UP000604730"/>
    </source>
</evidence>
<feature type="transmembrane region" description="Helical" evidence="7">
    <location>
        <begin position="102"/>
        <end position="122"/>
    </location>
</feature>
<dbReference type="EMBL" id="JAEPRJ010000001">
    <property type="protein sequence ID" value="MBK5896202.1"/>
    <property type="molecule type" value="Genomic_DNA"/>
</dbReference>
<evidence type="ECO:0000259" key="8">
    <source>
        <dbReference type="PROSITE" id="PS50928"/>
    </source>
</evidence>
<proteinExistence type="inferred from homology"/>
<feature type="transmembrane region" description="Helical" evidence="7">
    <location>
        <begin position="71"/>
        <end position="90"/>
    </location>
</feature>
<dbReference type="Proteomes" id="UP000604730">
    <property type="component" value="Unassembled WGS sequence"/>
</dbReference>
<dbReference type="InterPro" id="IPR035906">
    <property type="entry name" value="MetI-like_sf"/>
</dbReference>
<keyword evidence="3" id="KW-1003">Cell membrane</keyword>
<feature type="transmembrane region" description="Helical" evidence="7">
    <location>
        <begin position="151"/>
        <end position="175"/>
    </location>
</feature>
<feature type="domain" description="ABC transmembrane type-1" evidence="8">
    <location>
        <begin position="65"/>
        <end position="274"/>
    </location>
</feature>
<dbReference type="PROSITE" id="PS50928">
    <property type="entry name" value="ABC_TM1"/>
    <property type="match status" value="1"/>
</dbReference>
<evidence type="ECO:0000256" key="7">
    <source>
        <dbReference type="RuleBase" id="RU363032"/>
    </source>
</evidence>
<sequence>MRVSTNIKNVKIFPYLLVLPALALIIIFKMYPIVLNIWVSLRWKDSFSIINYFNIITDNAFWKSLWITLKFNLILTPLQIVISLGMALLVSRKIKGIGFFRTIYYLPVTISITVACIMWNMMLNPQNGIVNSILLKIGINAQPFFTGNTQALASIMALSSWKGCGYWMMFLMAGIKDIDVSLYDAAKMDGASYWKTVFYVIIPALKKTFAFVLIADTTSNLLLFAPMYMITKGGPQDSTNVLMYEAYKSAFIYGDQARSAALMTVLLLIVGVIVAIQFAFLKRGD</sequence>
<organism evidence="9 10">
    <name type="scientific">Catonella massiliensis</name>
    <dbReference type="NCBI Taxonomy" id="2799636"/>
    <lineage>
        <taxon>Bacteria</taxon>
        <taxon>Bacillati</taxon>
        <taxon>Bacillota</taxon>
        <taxon>Clostridia</taxon>
        <taxon>Lachnospirales</taxon>
        <taxon>Lachnospiraceae</taxon>
        <taxon>Catonella</taxon>
    </lineage>
</organism>
<keyword evidence="2 7" id="KW-0813">Transport</keyword>
<protein>
    <submittedName>
        <fullName evidence="9">Sugar ABC transporter permease</fullName>
    </submittedName>
</protein>
<evidence type="ECO:0000256" key="5">
    <source>
        <dbReference type="ARBA" id="ARBA00022989"/>
    </source>
</evidence>
<feature type="transmembrane region" description="Helical" evidence="7">
    <location>
        <begin position="260"/>
        <end position="281"/>
    </location>
</feature>
<evidence type="ECO:0000256" key="1">
    <source>
        <dbReference type="ARBA" id="ARBA00004651"/>
    </source>
</evidence>
<dbReference type="Gene3D" id="1.10.3720.10">
    <property type="entry name" value="MetI-like"/>
    <property type="match status" value="1"/>
</dbReference>
<keyword evidence="4 7" id="KW-0812">Transmembrane</keyword>
<name>A0ABS1IWC3_9FIRM</name>
<feature type="transmembrane region" description="Helical" evidence="7">
    <location>
        <begin position="196"/>
        <end position="215"/>
    </location>
</feature>
<comment type="caution">
    <text evidence="9">The sequence shown here is derived from an EMBL/GenBank/DDBJ whole genome shotgun (WGS) entry which is preliminary data.</text>
</comment>
<keyword evidence="5 7" id="KW-1133">Transmembrane helix</keyword>
<evidence type="ECO:0000256" key="6">
    <source>
        <dbReference type="ARBA" id="ARBA00023136"/>
    </source>
</evidence>
<dbReference type="SUPFAM" id="SSF161098">
    <property type="entry name" value="MetI-like"/>
    <property type="match status" value="1"/>
</dbReference>
<feature type="transmembrane region" description="Helical" evidence="7">
    <location>
        <begin position="12"/>
        <end position="34"/>
    </location>
</feature>
<dbReference type="PANTHER" id="PTHR30193">
    <property type="entry name" value="ABC TRANSPORTER PERMEASE PROTEIN"/>
    <property type="match status" value="1"/>
</dbReference>
<keyword evidence="6 7" id="KW-0472">Membrane</keyword>
<reference evidence="9 10" key="1">
    <citation type="submission" date="2021-01" db="EMBL/GenBank/DDBJ databases">
        <title>Isolation and description of Catonella massiliensis sp. nov., a novel Catonella species, isolated from a stable periodontitis subject.</title>
        <authorList>
            <person name="Antezack A."/>
            <person name="Boxberger M."/>
            <person name="La Scola B."/>
            <person name="Monnet-Corti V."/>
        </authorList>
    </citation>
    <scope>NUCLEOTIDE SEQUENCE [LARGE SCALE GENOMIC DNA]</scope>
    <source>
        <strain evidence="9 10">Marseille-Q4567</strain>
    </source>
</reference>
<keyword evidence="10" id="KW-1185">Reference proteome</keyword>
<dbReference type="PANTHER" id="PTHR30193:SF37">
    <property type="entry name" value="INNER MEMBRANE ABC TRANSPORTER PERMEASE PROTEIN YCJO"/>
    <property type="match status" value="1"/>
</dbReference>